<evidence type="ECO:0000313" key="3">
    <source>
        <dbReference type="Proteomes" id="UP000027138"/>
    </source>
</evidence>
<evidence type="ECO:0000256" key="1">
    <source>
        <dbReference type="SAM" id="MobiDB-lite"/>
    </source>
</evidence>
<accession>A0A067KDW8</accession>
<name>A0A067KDW8_JATCU</name>
<organism evidence="2 3">
    <name type="scientific">Jatropha curcas</name>
    <name type="common">Barbados nut</name>
    <dbReference type="NCBI Taxonomy" id="180498"/>
    <lineage>
        <taxon>Eukaryota</taxon>
        <taxon>Viridiplantae</taxon>
        <taxon>Streptophyta</taxon>
        <taxon>Embryophyta</taxon>
        <taxon>Tracheophyta</taxon>
        <taxon>Spermatophyta</taxon>
        <taxon>Magnoliopsida</taxon>
        <taxon>eudicotyledons</taxon>
        <taxon>Gunneridae</taxon>
        <taxon>Pentapetalae</taxon>
        <taxon>rosids</taxon>
        <taxon>fabids</taxon>
        <taxon>Malpighiales</taxon>
        <taxon>Euphorbiaceae</taxon>
        <taxon>Crotonoideae</taxon>
        <taxon>Jatropheae</taxon>
        <taxon>Jatropha</taxon>
    </lineage>
</organism>
<evidence type="ECO:0000313" key="2">
    <source>
        <dbReference type="EMBL" id="KDP34287.1"/>
    </source>
</evidence>
<dbReference type="Proteomes" id="UP000027138">
    <property type="component" value="Unassembled WGS sequence"/>
</dbReference>
<dbReference type="AlphaFoldDB" id="A0A067KDW8"/>
<protein>
    <submittedName>
        <fullName evidence="2">Uncharacterized protein</fullName>
    </submittedName>
</protein>
<sequence length="149" mass="16210">MAVVVGMPEHGPGASFSFILDHTGQTAQGMLKMHLLLIVIPCPYLILQVSIDDYNEVCQLYEAARLKLAMARLSDEHVSRASMAPPAGRGQGTQCGGRTGRGAGHKQVVIEEAKETSNNDSEEIDLYRSWLYAYSGVNADSESADLLHY</sequence>
<gene>
    <name evidence="2" type="ORF">JCGZ_12816</name>
</gene>
<feature type="region of interest" description="Disordered" evidence="1">
    <location>
        <begin position="80"/>
        <end position="104"/>
    </location>
</feature>
<proteinExistence type="predicted"/>
<reference evidence="2 3" key="1">
    <citation type="journal article" date="2014" name="PLoS ONE">
        <title>Global Analysis of Gene Expression Profiles in Physic Nut (Jatropha curcas L.) Seedlings Exposed to Salt Stress.</title>
        <authorList>
            <person name="Zhang L."/>
            <person name="Zhang C."/>
            <person name="Wu P."/>
            <person name="Chen Y."/>
            <person name="Li M."/>
            <person name="Jiang H."/>
            <person name="Wu G."/>
        </authorList>
    </citation>
    <scope>NUCLEOTIDE SEQUENCE [LARGE SCALE GENOMIC DNA]</scope>
    <source>
        <strain evidence="3">cv. GZQX0401</strain>
        <tissue evidence="2">Young leaves</tissue>
    </source>
</reference>
<dbReference type="EMBL" id="KK914536">
    <property type="protein sequence ID" value="KDP34287.1"/>
    <property type="molecule type" value="Genomic_DNA"/>
</dbReference>
<feature type="compositionally biased region" description="Gly residues" evidence="1">
    <location>
        <begin position="89"/>
        <end position="102"/>
    </location>
</feature>
<keyword evidence="3" id="KW-1185">Reference proteome</keyword>